<dbReference type="InterPro" id="IPR000408">
    <property type="entry name" value="Reg_chr_condens"/>
</dbReference>
<dbReference type="PANTHER" id="PTHR45982:SF1">
    <property type="entry name" value="REGULATOR OF CHROMOSOME CONDENSATION"/>
    <property type="match status" value="1"/>
</dbReference>
<sequence length="460" mass="45908">MDTVTRATVVRRRVAALSVAVLGGLLAVAALVPTATSSAWQDRVYADADVLILPNLVPNELDAGVGFTCALVVGDMWCWGEGGDGQLGVGTTADAGVPVSAGNGVTAMVVGTADSVNAGNGYACGASGGRAYCWGAGGGKLGDFNVAEPYLVPGSSVPTAVYDLPAGTGNQYQSPLYNQVVRDVVAGQDISCAVTEITAPANTPGACWGLQVGLTRPPSPAPQSWANAPITLPSIAQDPNSQLPAGVPISSLTSDFEDACFIAAGIDYCWGTNEQGQLGVGSVNVPYPYPVRVLQGAMPAGPVDAIAAGPFHTCAIAAAQVFCWGLASGGRLGIGFVPGAQTTPAAVIGLGGRSMVAVSAGDASTCALESTGQAWCWGSNSAGQLGTTQVPLFGSSEEPVAVQQPAGIRFTAISAGANHVCAIADDNIYCWGAAGTLGTGAGQVVAPVPSVPVTATWSTP</sequence>
<keyword evidence="2" id="KW-1185">Reference proteome</keyword>
<dbReference type="PROSITE" id="PS50012">
    <property type="entry name" value="RCC1_3"/>
    <property type="match status" value="4"/>
</dbReference>
<dbReference type="InterPro" id="IPR051553">
    <property type="entry name" value="Ran_GTPase-activating"/>
</dbReference>
<dbReference type="Gene3D" id="2.130.10.30">
    <property type="entry name" value="Regulator of chromosome condensation 1/beta-lactamase-inhibitor protein II"/>
    <property type="match status" value="2"/>
</dbReference>
<reference evidence="1 2" key="1">
    <citation type="submission" date="2023-07" db="EMBL/GenBank/DDBJ databases">
        <title>Sorghum-associated microbial communities from plants grown in Nebraska, USA.</title>
        <authorList>
            <person name="Schachtman D."/>
        </authorList>
    </citation>
    <scope>NUCLEOTIDE SEQUENCE [LARGE SCALE GENOMIC DNA]</scope>
    <source>
        <strain evidence="1 2">BE332</strain>
    </source>
</reference>
<comment type="caution">
    <text evidence="1">The sequence shown here is derived from an EMBL/GenBank/DDBJ whole genome shotgun (WGS) entry which is preliminary data.</text>
</comment>
<dbReference type="SUPFAM" id="SSF50985">
    <property type="entry name" value="RCC1/BLIP-II"/>
    <property type="match status" value="2"/>
</dbReference>
<organism evidence="1 2">
    <name type="scientific">Cellulomonas humilata</name>
    <dbReference type="NCBI Taxonomy" id="144055"/>
    <lineage>
        <taxon>Bacteria</taxon>
        <taxon>Bacillati</taxon>
        <taxon>Actinomycetota</taxon>
        <taxon>Actinomycetes</taxon>
        <taxon>Micrococcales</taxon>
        <taxon>Cellulomonadaceae</taxon>
        <taxon>Cellulomonas</taxon>
    </lineage>
</organism>
<dbReference type="RefSeq" id="WP_307490869.1">
    <property type="nucleotide sequence ID" value="NZ_JAUSVB010000002.1"/>
</dbReference>
<dbReference type="PANTHER" id="PTHR45982">
    <property type="entry name" value="REGULATOR OF CHROMOSOME CONDENSATION"/>
    <property type="match status" value="1"/>
</dbReference>
<dbReference type="PRINTS" id="PR00633">
    <property type="entry name" value="RCCNDNSATION"/>
</dbReference>
<accession>A0ABU0ECN8</accession>
<gene>
    <name evidence="1" type="ORF">J2X26_001343</name>
</gene>
<proteinExistence type="predicted"/>
<dbReference type="InterPro" id="IPR009091">
    <property type="entry name" value="RCC1/BLIP-II"/>
</dbReference>
<dbReference type="EMBL" id="JAUSVB010000002">
    <property type="protein sequence ID" value="MDQ0373032.1"/>
    <property type="molecule type" value="Genomic_DNA"/>
</dbReference>
<evidence type="ECO:0000313" key="2">
    <source>
        <dbReference type="Proteomes" id="UP001239626"/>
    </source>
</evidence>
<evidence type="ECO:0000313" key="1">
    <source>
        <dbReference type="EMBL" id="MDQ0373032.1"/>
    </source>
</evidence>
<dbReference type="Proteomes" id="UP001239626">
    <property type="component" value="Unassembled WGS sequence"/>
</dbReference>
<dbReference type="Pfam" id="PF00415">
    <property type="entry name" value="RCC1"/>
    <property type="match status" value="4"/>
</dbReference>
<protein>
    <submittedName>
        <fullName evidence="1">Uncharacterized protein</fullName>
    </submittedName>
</protein>
<name>A0ABU0ECN8_9CELL</name>